<dbReference type="Proteomes" id="UP000275473">
    <property type="component" value="Unassembled WGS sequence"/>
</dbReference>
<dbReference type="SUPFAM" id="SSF51261">
    <property type="entry name" value="Duplicated hybrid motif"/>
    <property type="match status" value="1"/>
</dbReference>
<dbReference type="RefSeq" id="WP_123165112.1">
    <property type="nucleotide sequence ID" value="NZ_RIAX01000004.1"/>
</dbReference>
<dbReference type="CDD" id="cd12797">
    <property type="entry name" value="M23_peptidase"/>
    <property type="match status" value="1"/>
</dbReference>
<organism evidence="4 5">
    <name type="scientific">Planococcus salinus</name>
    <dbReference type="NCBI Taxonomy" id="1848460"/>
    <lineage>
        <taxon>Bacteria</taxon>
        <taxon>Bacillati</taxon>
        <taxon>Bacillota</taxon>
        <taxon>Bacilli</taxon>
        <taxon>Bacillales</taxon>
        <taxon>Caryophanaceae</taxon>
        <taxon>Planococcus</taxon>
    </lineage>
</organism>
<evidence type="ECO:0000313" key="5">
    <source>
        <dbReference type="Proteomes" id="UP000275473"/>
    </source>
</evidence>
<accession>A0A3M8P8B8</accession>
<dbReference type="PANTHER" id="PTHR21666:SF289">
    <property type="entry name" value="L-ALA--D-GLU ENDOPEPTIDASE"/>
    <property type="match status" value="1"/>
</dbReference>
<evidence type="ECO:0000256" key="2">
    <source>
        <dbReference type="SAM" id="SignalP"/>
    </source>
</evidence>
<dbReference type="PROSITE" id="PS51109">
    <property type="entry name" value="G5"/>
    <property type="match status" value="1"/>
</dbReference>
<feature type="chain" id="PRO_5038925347" description="G5 domain-containing protein" evidence="2">
    <location>
        <begin position="35"/>
        <end position="432"/>
    </location>
</feature>
<proteinExistence type="predicted"/>
<dbReference type="Pfam" id="PF01551">
    <property type="entry name" value="Peptidase_M23"/>
    <property type="match status" value="1"/>
</dbReference>
<name>A0A3M8P8B8_9BACL</name>
<dbReference type="InterPro" id="IPR011098">
    <property type="entry name" value="G5_dom"/>
</dbReference>
<gene>
    <name evidence="4" type="ORF">EEX84_08125</name>
</gene>
<dbReference type="GO" id="GO:0004222">
    <property type="term" value="F:metalloendopeptidase activity"/>
    <property type="evidence" value="ECO:0007669"/>
    <property type="project" value="TreeGrafter"/>
</dbReference>
<dbReference type="InterPro" id="IPR016047">
    <property type="entry name" value="M23ase_b-sheet_dom"/>
</dbReference>
<dbReference type="OrthoDB" id="9805070at2"/>
<dbReference type="PANTHER" id="PTHR21666">
    <property type="entry name" value="PEPTIDASE-RELATED"/>
    <property type="match status" value="1"/>
</dbReference>
<comment type="caution">
    <text evidence="4">The sequence shown here is derived from an EMBL/GenBank/DDBJ whole genome shotgun (WGS) entry which is preliminary data.</text>
</comment>
<evidence type="ECO:0000256" key="1">
    <source>
        <dbReference type="ARBA" id="ARBA00022729"/>
    </source>
</evidence>
<feature type="domain" description="G5" evidence="3">
    <location>
        <begin position="224"/>
        <end position="304"/>
    </location>
</feature>
<dbReference type="InterPro" id="IPR050570">
    <property type="entry name" value="Cell_wall_metabolism_enzyme"/>
</dbReference>
<evidence type="ECO:0000313" key="4">
    <source>
        <dbReference type="EMBL" id="RNF39917.1"/>
    </source>
</evidence>
<keyword evidence="5" id="KW-1185">Reference proteome</keyword>
<dbReference type="EMBL" id="RIAX01000004">
    <property type="protein sequence ID" value="RNF39917.1"/>
    <property type="molecule type" value="Genomic_DNA"/>
</dbReference>
<evidence type="ECO:0000259" key="3">
    <source>
        <dbReference type="PROSITE" id="PS51109"/>
    </source>
</evidence>
<dbReference type="SMART" id="SM01208">
    <property type="entry name" value="G5"/>
    <property type="match status" value="1"/>
</dbReference>
<feature type="signal peptide" evidence="2">
    <location>
        <begin position="1"/>
        <end position="34"/>
    </location>
</feature>
<dbReference type="Gene3D" id="2.20.230.10">
    <property type="entry name" value="Resuscitation-promoting factor rpfb"/>
    <property type="match status" value="1"/>
</dbReference>
<reference evidence="4 5" key="1">
    <citation type="journal article" date="2018" name="Int. J. Syst. Evol. Microbiol.">
        <title>Planococcus salinus sp. nov., a moderately halophilic bacterium isolated from a saline-alkali soil.</title>
        <authorList>
            <person name="Gan L."/>
        </authorList>
    </citation>
    <scope>NUCLEOTIDE SEQUENCE [LARGE SCALE GENOMIC DNA]</scope>
    <source>
        <strain evidence="4 5">LCB217</strain>
    </source>
</reference>
<dbReference type="AlphaFoldDB" id="A0A3M8P8B8"/>
<dbReference type="Pfam" id="PF07501">
    <property type="entry name" value="G5"/>
    <property type="match status" value="1"/>
</dbReference>
<protein>
    <recommendedName>
        <fullName evidence="3">G5 domain-containing protein</fullName>
    </recommendedName>
</protein>
<dbReference type="InterPro" id="IPR011055">
    <property type="entry name" value="Dup_hybrid_motif"/>
</dbReference>
<keyword evidence="1 2" id="KW-0732">Signal</keyword>
<dbReference type="Gene3D" id="2.70.70.10">
    <property type="entry name" value="Glucose Permease (Domain IIA)"/>
    <property type="match status" value="1"/>
</dbReference>
<sequence length="432" mass="47689">MTRMKKTRIQSMQFGSSYLLKISAVVALLLTSFAANTISAQNTDEDGLETIYHIYNDDDYVGAVEEVEPVERLVEEKVTAMSEEFEGLSLQASDALEILPEQVFDPSVQAEEEVLDQLNEELAVEATSFALAVDGDEAVYLEDLEAYDETVRQLKLQHVTEEDLDELEERKHSKESLPKLEAGKTRILDVSIAQKVNGYTTEIHPEKIMDVEQAVKTLVEDFSVTVQVKKEEAVEERIAYKTEQKDDDKLYVGQTEIAEDGKDGTKKLTYEIREESGERVGRVVSDEVVSAEPVNKIVLNGTGEPPSKGTGKFAWPADGGYVSSERGQRWGRLHNGIDIAQPDSLDILSADHGVVKAAGAAGTFGNRVIVDHRNGYETIYAHLSSIDVKKGDVVPKGTKLGNMGNTGRSTGLHLHFEISLNGQTKNPLNYIK</sequence>